<reference evidence="2" key="1">
    <citation type="submission" date="2016-07" db="EMBL/GenBank/DDBJ databases">
        <title>Multiple horizontal gene transfer events from other fungi enriched the ability of initially mycotrophic Trichoderma (Ascomycota) to feed on dead plant biomass.</title>
        <authorList>
            <consortium name="DOE Joint Genome Institute"/>
            <person name="Atanasova L."/>
            <person name="Chenthamara K."/>
            <person name="Zhang J."/>
            <person name="Grujic M."/>
            <person name="Henrissat B."/>
            <person name="Kuo A."/>
            <person name="Aerts A."/>
            <person name="Salamov A."/>
            <person name="Lipzen A."/>
            <person name="Labutti K."/>
            <person name="Barry K."/>
            <person name="Miao Y."/>
            <person name="Rahimi M.J."/>
            <person name="Shen Q."/>
            <person name="Grigoriev I.V."/>
            <person name="Kubicek C.P."/>
            <person name="Druzhinina I.S."/>
        </authorList>
    </citation>
    <scope>NUCLEOTIDE SEQUENCE [LARGE SCALE GENOMIC DNA]</scope>
    <source>
        <strain evidence="2">TUCIM 6016</strain>
    </source>
</reference>
<dbReference type="GeneID" id="36599887"/>
<keyword evidence="2" id="KW-1185">Reference proteome</keyword>
<dbReference type="EMBL" id="KZ680224">
    <property type="protein sequence ID" value="PTB62217.1"/>
    <property type="molecule type" value="Genomic_DNA"/>
</dbReference>
<evidence type="ECO:0000313" key="1">
    <source>
        <dbReference type="EMBL" id="PTB62217.1"/>
    </source>
</evidence>
<gene>
    <name evidence="1" type="ORF">BBK36DRAFT_1129741</name>
</gene>
<accession>A0A2T4AYS1</accession>
<dbReference type="AlphaFoldDB" id="A0A2T4AYS1"/>
<sequence length="512" mass="57812">METNSLSETFTQVHLGRGLDGYESVSSANVDEAVYKSEHESIKAELTRLCPPSLWPKGSYSTYCPRPILVNEKHKEQLQELNDALVASITDIVDRWWSDTAADFPGRMPLGEKEQELLKQFVEWQSVVGMLPHYTACRGSWRPDFLVEEVKGEDGGLIENFRVTEINARFSFNGFMHAAYGQLGLEEMGVKSNGLVSATEPKELIDGLFTLFRRDRPVHLVKGEEPGLDIHMFVDAARRRLGYAPRIVDLADLRLVTDPRSKAGYTLCAVFKKPVRGAAIPDVSSLFFTSEGELVEEIYQVGLELHQRELLAMRPEMLRELSLRCFNDMRTILLVHDKRMLGIVKQELQKQVALNVITERQAMVLDRGIANTLLPGSQELNSLMMRSEENPHLRNEFLLKPIRSGKGDGIVFGEDLSNDEWTAALRRQLDPNLGLERSCVVQRRIVPRLYDVVLRACGEKMRCPLIGTYHVVQGQLLGLGIWRSSNDRICAVSHGGAWFCSVMRRGRDMGLS</sequence>
<dbReference type="OrthoDB" id="2117718at2759"/>
<dbReference type="RefSeq" id="XP_024745537.1">
    <property type="nucleotide sequence ID" value="XM_024891769.1"/>
</dbReference>
<protein>
    <submittedName>
        <fullName evidence="1">Uncharacterized protein</fullName>
    </submittedName>
</protein>
<name>A0A2T4AYS1_9HYPO</name>
<proteinExistence type="predicted"/>
<organism evidence="1 2">
    <name type="scientific">Trichoderma citrinoviride</name>
    <dbReference type="NCBI Taxonomy" id="58853"/>
    <lineage>
        <taxon>Eukaryota</taxon>
        <taxon>Fungi</taxon>
        <taxon>Dikarya</taxon>
        <taxon>Ascomycota</taxon>
        <taxon>Pezizomycotina</taxon>
        <taxon>Sordariomycetes</taxon>
        <taxon>Hypocreomycetidae</taxon>
        <taxon>Hypocreales</taxon>
        <taxon>Hypocreaceae</taxon>
        <taxon>Trichoderma</taxon>
    </lineage>
</organism>
<dbReference type="SUPFAM" id="SSF56059">
    <property type="entry name" value="Glutathione synthetase ATP-binding domain-like"/>
    <property type="match status" value="1"/>
</dbReference>
<dbReference type="Proteomes" id="UP000241546">
    <property type="component" value="Unassembled WGS sequence"/>
</dbReference>
<evidence type="ECO:0000313" key="2">
    <source>
        <dbReference type="Proteomes" id="UP000241546"/>
    </source>
</evidence>